<evidence type="ECO:0000313" key="3">
    <source>
        <dbReference type="Proteomes" id="UP001250538"/>
    </source>
</evidence>
<comment type="caution">
    <text evidence="2">The sequence shown here is derived from an EMBL/GenBank/DDBJ whole genome shotgun (WGS) entry which is preliminary data.</text>
</comment>
<protein>
    <submittedName>
        <fullName evidence="2">Uncharacterized protein</fullName>
    </submittedName>
</protein>
<dbReference type="EMBL" id="JAVYAA010000003">
    <property type="protein sequence ID" value="MDT8977490.1"/>
    <property type="molecule type" value="Genomic_DNA"/>
</dbReference>
<keyword evidence="1" id="KW-1133">Transmembrane helix</keyword>
<reference evidence="3" key="1">
    <citation type="submission" date="2023-09" db="EMBL/GenBank/DDBJ databases">
        <title>Paenibacillus sp. chi10 Genome sequencing and assembly.</title>
        <authorList>
            <person name="Kim I."/>
        </authorList>
    </citation>
    <scope>NUCLEOTIDE SEQUENCE [LARGE SCALE GENOMIC DNA]</scope>
    <source>
        <strain evidence="3">chi10</strain>
    </source>
</reference>
<keyword evidence="1" id="KW-0472">Membrane</keyword>
<gene>
    <name evidence="2" type="ORF">RQP50_14725</name>
</gene>
<dbReference type="AlphaFoldDB" id="A0AAJ2N599"/>
<dbReference type="Proteomes" id="UP001250538">
    <property type="component" value="Unassembled WGS sequence"/>
</dbReference>
<evidence type="ECO:0000313" key="2">
    <source>
        <dbReference type="EMBL" id="MDT8977490.1"/>
    </source>
</evidence>
<keyword evidence="1" id="KW-0812">Transmembrane</keyword>
<proteinExistence type="predicted"/>
<sequence length="181" mass="20848">MNDTFKTTLIILLSVLIVFGIPTFIFLEVYQFPKKIDVVRSAITYNEKDPSSFKKTSIYISGTFVRPFLRQHKFVGSIRIDGIDISNKYISLDTYIFEKIKGINSGSLLYHSPDLKKYKAEGAIWAGMIWFDDDFQDINIECFKEMKENVDFIVTADSYEDALLVQQKMRKAFGSGFMPSE</sequence>
<keyword evidence="3" id="KW-1185">Reference proteome</keyword>
<accession>A0AAJ2N599</accession>
<organism evidence="2 3">
    <name type="scientific">Paenibacillus suaedae</name>
    <dbReference type="NCBI Taxonomy" id="3077233"/>
    <lineage>
        <taxon>Bacteria</taxon>
        <taxon>Bacillati</taxon>
        <taxon>Bacillota</taxon>
        <taxon>Bacilli</taxon>
        <taxon>Bacillales</taxon>
        <taxon>Paenibacillaceae</taxon>
        <taxon>Paenibacillus</taxon>
    </lineage>
</organism>
<feature type="transmembrane region" description="Helical" evidence="1">
    <location>
        <begin position="6"/>
        <end position="27"/>
    </location>
</feature>
<name>A0AAJ2N599_9BACL</name>
<evidence type="ECO:0000256" key="1">
    <source>
        <dbReference type="SAM" id="Phobius"/>
    </source>
</evidence>
<dbReference type="RefSeq" id="WP_072730850.1">
    <property type="nucleotide sequence ID" value="NZ_JAVYAA010000003.1"/>
</dbReference>